<evidence type="ECO:0000313" key="2">
    <source>
        <dbReference type="Proteomes" id="UP000324897"/>
    </source>
</evidence>
<comment type="caution">
    <text evidence="1">The sequence shown here is derived from an EMBL/GenBank/DDBJ whole genome shotgun (WGS) entry which is preliminary data.</text>
</comment>
<dbReference type="Proteomes" id="UP000324897">
    <property type="component" value="Unassembled WGS sequence"/>
</dbReference>
<gene>
    <name evidence="1" type="ORF">EJB05_53266</name>
</gene>
<sequence length="63" mass="7121">MQNDSLVSIGFCKPKMEHILHLALFQIDEAAEKTDKDIIIASMHKGHQAQQRCAIFLIIQQAC</sequence>
<name>A0A5J9SQM8_9POAL</name>
<protein>
    <submittedName>
        <fullName evidence="1">Uncharacterized protein</fullName>
    </submittedName>
</protein>
<feature type="non-terminal residue" evidence="1">
    <location>
        <position position="1"/>
    </location>
</feature>
<evidence type="ECO:0000313" key="1">
    <source>
        <dbReference type="EMBL" id="TVU01303.1"/>
    </source>
</evidence>
<organism evidence="1 2">
    <name type="scientific">Eragrostis curvula</name>
    <name type="common">weeping love grass</name>
    <dbReference type="NCBI Taxonomy" id="38414"/>
    <lineage>
        <taxon>Eukaryota</taxon>
        <taxon>Viridiplantae</taxon>
        <taxon>Streptophyta</taxon>
        <taxon>Embryophyta</taxon>
        <taxon>Tracheophyta</taxon>
        <taxon>Spermatophyta</taxon>
        <taxon>Magnoliopsida</taxon>
        <taxon>Liliopsida</taxon>
        <taxon>Poales</taxon>
        <taxon>Poaceae</taxon>
        <taxon>PACMAD clade</taxon>
        <taxon>Chloridoideae</taxon>
        <taxon>Eragrostideae</taxon>
        <taxon>Eragrostidinae</taxon>
        <taxon>Eragrostis</taxon>
    </lineage>
</organism>
<reference evidence="1 2" key="1">
    <citation type="journal article" date="2019" name="Sci. Rep.">
        <title>A high-quality genome of Eragrostis curvula grass provides insights into Poaceae evolution and supports new strategies to enhance forage quality.</title>
        <authorList>
            <person name="Carballo J."/>
            <person name="Santos B.A.C.M."/>
            <person name="Zappacosta D."/>
            <person name="Garbus I."/>
            <person name="Selva J.P."/>
            <person name="Gallo C.A."/>
            <person name="Diaz A."/>
            <person name="Albertini E."/>
            <person name="Caccamo M."/>
            <person name="Echenique V."/>
        </authorList>
    </citation>
    <scope>NUCLEOTIDE SEQUENCE [LARGE SCALE GENOMIC DNA]</scope>
    <source>
        <strain evidence="2">cv. Victoria</strain>
        <tissue evidence="1">Leaf</tissue>
    </source>
</reference>
<dbReference type="AlphaFoldDB" id="A0A5J9SQM8"/>
<dbReference type="EMBL" id="RWGY01000467">
    <property type="protein sequence ID" value="TVU01303.1"/>
    <property type="molecule type" value="Genomic_DNA"/>
</dbReference>
<proteinExistence type="predicted"/>
<dbReference type="Gramene" id="TVU01303">
    <property type="protein sequence ID" value="TVU01303"/>
    <property type="gene ID" value="EJB05_53266"/>
</dbReference>
<keyword evidence="2" id="KW-1185">Reference proteome</keyword>
<accession>A0A5J9SQM8</accession>